<gene>
    <name evidence="2" type="ORF">SAMN04489717_2542</name>
</gene>
<dbReference type="Proteomes" id="UP000198983">
    <property type="component" value="Chromosome I"/>
</dbReference>
<dbReference type="SFLD" id="SFLDS00001">
    <property type="entry name" value="Enolase"/>
    <property type="match status" value="1"/>
</dbReference>
<evidence type="ECO:0000313" key="3">
    <source>
        <dbReference type="Proteomes" id="UP000198983"/>
    </source>
</evidence>
<dbReference type="PROSITE" id="PS00909">
    <property type="entry name" value="MR_MLE_2"/>
    <property type="match status" value="1"/>
</dbReference>
<feature type="domain" description="Mandelate racemase/muconate lactonizing enzyme C-terminal" evidence="1">
    <location>
        <begin position="139"/>
        <end position="249"/>
    </location>
</feature>
<dbReference type="Gene3D" id="3.30.390.10">
    <property type="entry name" value="Enolase-like, N-terminal domain"/>
    <property type="match status" value="1"/>
</dbReference>
<dbReference type="PANTHER" id="PTHR48080">
    <property type="entry name" value="D-GALACTONATE DEHYDRATASE-RELATED"/>
    <property type="match status" value="1"/>
</dbReference>
<dbReference type="SUPFAM" id="SSF51604">
    <property type="entry name" value="Enolase C-terminal domain-like"/>
    <property type="match status" value="1"/>
</dbReference>
<dbReference type="GO" id="GO:0009063">
    <property type="term" value="P:amino acid catabolic process"/>
    <property type="evidence" value="ECO:0007669"/>
    <property type="project" value="InterPro"/>
</dbReference>
<dbReference type="Pfam" id="PF02746">
    <property type="entry name" value="MR_MLE_N"/>
    <property type="match status" value="1"/>
</dbReference>
<dbReference type="SFLD" id="SFLDG00179">
    <property type="entry name" value="mandelate_racemase"/>
    <property type="match status" value="1"/>
</dbReference>
<dbReference type="CDD" id="cd03316">
    <property type="entry name" value="MR_like"/>
    <property type="match status" value="1"/>
</dbReference>
<protein>
    <submittedName>
        <fullName evidence="2">Galactonate dehydratase</fullName>
    </submittedName>
</protein>
<dbReference type="InterPro" id="IPR013341">
    <property type="entry name" value="Mandelate_racemase_N_dom"/>
</dbReference>
<dbReference type="SMART" id="SM00922">
    <property type="entry name" value="MR_MLE"/>
    <property type="match status" value="1"/>
</dbReference>
<dbReference type="AlphaFoldDB" id="A0A1H1RTN5"/>
<dbReference type="InterPro" id="IPR034593">
    <property type="entry name" value="DgoD-like"/>
</dbReference>
<dbReference type="GO" id="GO:0000287">
    <property type="term" value="F:magnesium ion binding"/>
    <property type="evidence" value="ECO:0007669"/>
    <property type="project" value="UniProtKB-ARBA"/>
</dbReference>
<evidence type="ECO:0000313" key="2">
    <source>
        <dbReference type="EMBL" id="SDS39044.1"/>
    </source>
</evidence>
<dbReference type="PROSITE" id="PS00908">
    <property type="entry name" value="MR_MLE_1"/>
    <property type="match status" value="1"/>
</dbReference>
<name>A0A1H1RTN5_9ACTN</name>
<dbReference type="InterPro" id="IPR013342">
    <property type="entry name" value="Mandelate_racemase_C"/>
</dbReference>
<keyword evidence="3" id="KW-1185">Reference proteome</keyword>
<evidence type="ECO:0000259" key="1">
    <source>
        <dbReference type="SMART" id="SM00922"/>
    </source>
</evidence>
<reference evidence="2 3" key="1">
    <citation type="submission" date="2016-10" db="EMBL/GenBank/DDBJ databases">
        <authorList>
            <person name="de Groot N.N."/>
        </authorList>
    </citation>
    <scope>NUCLEOTIDE SEQUENCE [LARGE SCALE GENOMIC DNA]</scope>
    <source>
        <strain evidence="2 3">DSM 22024</strain>
    </source>
</reference>
<organism evidence="2 3">
    <name type="scientific">Actinopolymorpha singaporensis</name>
    <dbReference type="NCBI Taxonomy" id="117157"/>
    <lineage>
        <taxon>Bacteria</taxon>
        <taxon>Bacillati</taxon>
        <taxon>Actinomycetota</taxon>
        <taxon>Actinomycetes</taxon>
        <taxon>Propionibacteriales</taxon>
        <taxon>Actinopolymorphaceae</taxon>
        <taxon>Actinopolymorpha</taxon>
    </lineage>
</organism>
<dbReference type="Pfam" id="PF13378">
    <property type="entry name" value="MR_MLE_C"/>
    <property type="match status" value="1"/>
</dbReference>
<dbReference type="InterPro" id="IPR029065">
    <property type="entry name" value="Enolase_C-like"/>
</dbReference>
<dbReference type="InterPro" id="IPR036849">
    <property type="entry name" value="Enolase-like_C_sf"/>
</dbReference>
<dbReference type="PANTHER" id="PTHR48080:SF6">
    <property type="entry name" value="STARVATION-SENSING PROTEIN RSPA"/>
    <property type="match status" value="1"/>
</dbReference>
<dbReference type="RefSeq" id="WP_172804945.1">
    <property type="nucleotide sequence ID" value="NZ_LT629732.1"/>
</dbReference>
<accession>A0A1H1RTN5</accession>
<dbReference type="STRING" id="117157.SAMN04489717_2542"/>
<dbReference type="SUPFAM" id="SSF54826">
    <property type="entry name" value="Enolase N-terminal domain-like"/>
    <property type="match status" value="1"/>
</dbReference>
<sequence>MKITDVKTFLVHDRERPSRNYTFVKIYTDEGVTGLGEAGVTGRELAVRGMVESFAPILRGMDPTRIEHIWQTLWRGHFFRGGHVHSAAVAAIDIALWDLRGKVLGVPVYDLLGGRTRDYARCYCHVQQPGAGHGPRGAIDAMVDYAKGQVEQGWQFIRFGAGEGSRQGAEGIYEQSRAVRWTVEAFGALRDAVGPEVEICVDFHQRTTPPYAIELARELQPMRPFFIEDPLRAENPSEFAYLRQHISVPIATGEQLPSKWDWRELVEQDLMDYCRVDLCICGGLTEARKVAGWCETHYIEQVPHNPLGPVSTAACLHFDLSTPLFAVQELTWRPDILADIVTTDMRLEGGNLYSGGSPGLGVELDDEAALAEPYQMAGTHILRREDNSVSDW</sequence>
<dbReference type="EMBL" id="LT629732">
    <property type="protein sequence ID" value="SDS39044.1"/>
    <property type="molecule type" value="Genomic_DNA"/>
</dbReference>
<dbReference type="InterPro" id="IPR018110">
    <property type="entry name" value="Mandel_Rmase/mucon_lact_enz_CS"/>
</dbReference>
<dbReference type="InterPro" id="IPR029017">
    <property type="entry name" value="Enolase-like_N"/>
</dbReference>
<dbReference type="Gene3D" id="3.20.20.120">
    <property type="entry name" value="Enolase-like C-terminal domain"/>
    <property type="match status" value="1"/>
</dbReference>
<proteinExistence type="predicted"/>